<proteinExistence type="predicted"/>
<organism evidence="1 2">
    <name type="scientific">Saltatorellus ferox</name>
    <dbReference type="NCBI Taxonomy" id="2528018"/>
    <lineage>
        <taxon>Bacteria</taxon>
        <taxon>Pseudomonadati</taxon>
        <taxon>Planctomycetota</taxon>
        <taxon>Planctomycetia</taxon>
        <taxon>Planctomycetia incertae sedis</taxon>
        <taxon>Saltatorellus</taxon>
    </lineage>
</organism>
<dbReference type="EMBL" id="CP036434">
    <property type="protein sequence ID" value="QDV06663.1"/>
    <property type="molecule type" value="Genomic_DNA"/>
</dbReference>
<dbReference type="InterPro" id="IPR011989">
    <property type="entry name" value="ARM-like"/>
</dbReference>
<evidence type="ECO:0008006" key="3">
    <source>
        <dbReference type="Google" id="ProtNLM"/>
    </source>
</evidence>
<accession>A0A518ERE2</accession>
<evidence type="ECO:0000313" key="2">
    <source>
        <dbReference type="Proteomes" id="UP000320390"/>
    </source>
</evidence>
<sequence>MITIASLLLLIAPNGAPESLAYGLSPSSVLEALQPSVSLIQDDEEGEKPDKREEIKEALKELKGHAGKRGDEDAQALAIIDTLLQEFPNSGPKDRKDIVKGLGDCMKQKRKPTKEGVVDNKLHIAAATALGRMAPESVKELITWVDHKNFAKDYAAKRAIILALGNTQDEDGIAPLTDLLTHHEPQVQAGAAEALQQYVGKESDVRKEIFKEVLDEVSRVKNALDIDPTDPIVRQRYDAIAGPMLRTLTDLSGHESNDPTEFFSWWNDNKKRDWDKAEKGKDA</sequence>
<gene>
    <name evidence="1" type="ORF">Poly30_21780</name>
</gene>
<dbReference type="AlphaFoldDB" id="A0A518ERE2"/>
<name>A0A518ERE2_9BACT</name>
<protein>
    <recommendedName>
        <fullName evidence="3">HEAT repeat protein</fullName>
    </recommendedName>
</protein>
<dbReference type="InterPro" id="IPR016024">
    <property type="entry name" value="ARM-type_fold"/>
</dbReference>
<reference evidence="1 2" key="1">
    <citation type="submission" date="2019-02" db="EMBL/GenBank/DDBJ databases">
        <title>Deep-cultivation of Planctomycetes and their phenomic and genomic characterization uncovers novel biology.</title>
        <authorList>
            <person name="Wiegand S."/>
            <person name="Jogler M."/>
            <person name="Boedeker C."/>
            <person name="Pinto D."/>
            <person name="Vollmers J."/>
            <person name="Rivas-Marin E."/>
            <person name="Kohn T."/>
            <person name="Peeters S.H."/>
            <person name="Heuer A."/>
            <person name="Rast P."/>
            <person name="Oberbeckmann S."/>
            <person name="Bunk B."/>
            <person name="Jeske O."/>
            <person name="Meyerdierks A."/>
            <person name="Storesund J.E."/>
            <person name="Kallscheuer N."/>
            <person name="Luecker S."/>
            <person name="Lage O.M."/>
            <person name="Pohl T."/>
            <person name="Merkel B.J."/>
            <person name="Hornburger P."/>
            <person name="Mueller R.-W."/>
            <person name="Bruemmer F."/>
            <person name="Labrenz M."/>
            <person name="Spormann A.M."/>
            <person name="Op den Camp H."/>
            <person name="Overmann J."/>
            <person name="Amann R."/>
            <person name="Jetten M.S.M."/>
            <person name="Mascher T."/>
            <person name="Medema M.H."/>
            <person name="Devos D.P."/>
            <person name="Kaster A.-K."/>
            <person name="Ovreas L."/>
            <person name="Rohde M."/>
            <person name="Galperin M.Y."/>
            <person name="Jogler C."/>
        </authorList>
    </citation>
    <scope>NUCLEOTIDE SEQUENCE [LARGE SCALE GENOMIC DNA]</scope>
    <source>
        <strain evidence="1 2">Poly30</strain>
    </source>
</reference>
<dbReference type="RefSeq" id="WP_419191234.1">
    <property type="nucleotide sequence ID" value="NZ_CP036434.1"/>
</dbReference>
<evidence type="ECO:0000313" key="1">
    <source>
        <dbReference type="EMBL" id="QDV06663.1"/>
    </source>
</evidence>
<dbReference type="Proteomes" id="UP000320390">
    <property type="component" value="Chromosome"/>
</dbReference>
<keyword evidence="2" id="KW-1185">Reference proteome</keyword>
<dbReference type="Pfam" id="PF13646">
    <property type="entry name" value="HEAT_2"/>
    <property type="match status" value="1"/>
</dbReference>
<dbReference type="SUPFAM" id="SSF48371">
    <property type="entry name" value="ARM repeat"/>
    <property type="match status" value="1"/>
</dbReference>
<dbReference type="Gene3D" id="1.25.10.10">
    <property type="entry name" value="Leucine-rich Repeat Variant"/>
    <property type="match status" value="1"/>
</dbReference>